<dbReference type="AlphaFoldDB" id="A0A1G2HHG8"/>
<proteinExistence type="predicted"/>
<gene>
    <name evidence="2" type="ORF">A3F94_02025</name>
</gene>
<accession>A0A1G2HHG8</accession>
<name>A0A1G2HHG8_9BACT</name>
<protein>
    <recommendedName>
        <fullName evidence="4">30S ribosomal protein S21</fullName>
    </recommendedName>
</protein>
<feature type="compositionally biased region" description="Basic and acidic residues" evidence="1">
    <location>
        <begin position="1"/>
        <end position="20"/>
    </location>
</feature>
<evidence type="ECO:0000313" key="3">
    <source>
        <dbReference type="Proteomes" id="UP000176770"/>
    </source>
</evidence>
<evidence type="ECO:0000313" key="2">
    <source>
        <dbReference type="EMBL" id="OGZ61720.1"/>
    </source>
</evidence>
<dbReference type="Proteomes" id="UP000176770">
    <property type="component" value="Unassembled WGS sequence"/>
</dbReference>
<comment type="caution">
    <text evidence="2">The sequence shown here is derived from an EMBL/GenBank/DDBJ whole genome shotgun (WGS) entry which is preliminary data.</text>
</comment>
<feature type="region of interest" description="Disordered" evidence="1">
    <location>
        <begin position="1"/>
        <end position="27"/>
    </location>
</feature>
<sequence length="81" mass="9902">MAKDSKNLRAGIEVRKKDNESTGSLSRRFLQRVRQSEILMETRERQYTRPIKNRRARRKSALVRSQRREEYKVLRKWGRKK</sequence>
<dbReference type="EMBL" id="MHOK01000018">
    <property type="protein sequence ID" value="OGZ61720.1"/>
    <property type="molecule type" value="Genomic_DNA"/>
</dbReference>
<evidence type="ECO:0008006" key="4">
    <source>
        <dbReference type="Google" id="ProtNLM"/>
    </source>
</evidence>
<dbReference type="STRING" id="1802165.A3F94_02025"/>
<evidence type="ECO:0000256" key="1">
    <source>
        <dbReference type="SAM" id="MobiDB-lite"/>
    </source>
</evidence>
<reference evidence="2 3" key="1">
    <citation type="journal article" date="2016" name="Nat. Commun.">
        <title>Thousands of microbial genomes shed light on interconnected biogeochemical processes in an aquifer system.</title>
        <authorList>
            <person name="Anantharaman K."/>
            <person name="Brown C.T."/>
            <person name="Hug L.A."/>
            <person name="Sharon I."/>
            <person name="Castelle C.J."/>
            <person name="Probst A.J."/>
            <person name="Thomas B.C."/>
            <person name="Singh A."/>
            <person name="Wilkins M.J."/>
            <person name="Karaoz U."/>
            <person name="Brodie E.L."/>
            <person name="Williams K.H."/>
            <person name="Hubbard S.S."/>
            <person name="Banfield J.F."/>
        </authorList>
    </citation>
    <scope>NUCLEOTIDE SEQUENCE [LARGE SCALE GENOMIC DNA]</scope>
</reference>
<organism evidence="2 3">
    <name type="scientific">Candidatus Spechtbacteria bacterium RIFCSPLOWO2_12_FULL_38_22</name>
    <dbReference type="NCBI Taxonomy" id="1802165"/>
    <lineage>
        <taxon>Bacteria</taxon>
        <taxon>Candidatus Spechtiibacteriota</taxon>
    </lineage>
</organism>